<name>A0A3B0RYW1_9ZZZZ</name>
<organism evidence="2">
    <name type="scientific">hydrothermal vent metagenome</name>
    <dbReference type="NCBI Taxonomy" id="652676"/>
    <lineage>
        <taxon>unclassified sequences</taxon>
        <taxon>metagenomes</taxon>
        <taxon>ecological metagenomes</taxon>
    </lineage>
</organism>
<evidence type="ECO:0000256" key="1">
    <source>
        <dbReference type="SAM" id="MobiDB-lite"/>
    </source>
</evidence>
<sequence>MTKDKNVKQVSRLTGALLARKGSAAPTSASAFMNQQAFDRFAAPAPGGDATTSLDDTIETVKELAGRRNNTSQKEKKSRQKKSVTRGKVSARKSQSGKSSIELAERKRIAMTLRMVEEDHLKLRIFSAHTRKSCQTILSEALDIYLDENSDQVAELNIATQNG</sequence>
<feature type="region of interest" description="Disordered" evidence="1">
    <location>
        <begin position="64"/>
        <end position="101"/>
    </location>
</feature>
<feature type="compositionally biased region" description="Basic residues" evidence="1">
    <location>
        <begin position="76"/>
        <end position="91"/>
    </location>
</feature>
<dbReference type="AlphaFoldDB" id="A0A3B0RYW1"/>
<protein>
    <submittedName>
        <fullName evidence="2">Uncharacterized protein</fullName>
    </submittedName>
</protein>
<evidence type="ECO:0000313" key="2">
    <source>
        <dbReference type="EMBL" id="VAV99104.1"/>
    </source>
</evidence>
<accession>A0A3B0RYW1</accession>
<dbReference type="EMBL" id="UOED01000132">
    <property type="protein sequence ID" value="VAV99104.1"/>
    <property type="molecule type" value="Genomic_DNA"/>
</dbReference>
<reference evidence="2" key="1">
    <citation type="submission" date="2018-06" db="EMBL/GenBank/DDBJ databases">
        <authorList>
            <person name="Zhirakovskaya E."/>
        </authorList>
    </citation>
    <scope>NUCLEOTIDE SEQUENCE</scope>
</reference>
<proteinExistence type="predicted"/>
<gene>
    <name evidence="2" type="ORF">MNBD_ALPHA02-1450</name>
</gene>